<dbReference type="Proteomes" id="UP000032076">
    <property type="component" value="Unassembled WGS sequence"/>
</dbReference>
<keyword evidence="3" id="KW-0067">ATP-binding</keyword>
<keyword evidence="1" id="KW-0813">Transport</keyword>
<comment type="caution">
    <text evidence="5">The sequence shown here is derived from an EMBL/GenBank/DDBJ whole genome shotgun (WGS) entry which is preliminary data.</text>
</comment>
<evidence type="ECO:0000256" key="2">
    <source>
        <dbReference type="ARBA" id="ARBA00022741"/>
    </source>
</evidence>
<dbReference type="SMART" id="SM00382">
    <property type="entry name" value="AAA"/>
    <property type="match status" value="1"/>
</dbReference>
<dbReference type="PROSITE" id="PS50893">
    <property type="entry name" value="ABC_TRANSPORTER_2"/>
    <property type="match status" value="1"/>
</dbReference>
<sequence length="261" mass="29343">MIPLKNDKLFMNYYGKRKDWSRMKPAIRFEQVNYSVDGLHVLRNITGFFSKGKITTLVGPSGAGKTTLFRLCNGLKSPDSGDIFINEKHIKEYDPVTLRRKVGLALQNATMIDGTVFDNLSLPLKLQGKQLEEAEAKRLLNLVGLEEQFLSHGAKDLSGGQRQKVSIARTLVNRPEILLLDEITSALDRISQQDIEELIMNINKKFGTTIIWITHNLDQAVKVADYTWVMIAGEVVETGDISVLTAPKNERVKLFVKGEEN</sequence>
<dbReference type="CDD" id="cd03260">
    <property type="entry name" value="ABC_PstB_phosphate_transporter"/>
    <property type="match status" value="1"/>
</dbReference>
<evidence type="ECO:0000259" key="4">
    <source>
        <dbReference type="PROSITE" id="PS50893"/>
    </source>
</evidence>
<dbReference type="InterPro" id="IPR005670">
    <property type="entry name" value="PstB-like"/>
</dbReference>
<evidence type="ECO:0000256" key="1">
    <source>
        <dbReference type="ARBA" id="ARBA00022448"/>
    </source>
</evidence>
<proteinExistence type="predicted"/>
<dbReference type="InterPro" id="IPR027417">
    <property type="entry name" value="P-loop_NTPase"/>
</dbReference>
<dbReference type="PANTHER" id="PTHR43423:SF1">
    <property type="entry name" value="ABC TRANSPORTER I FAMILY MEMBER 17"/>
    <property type="match status" value="1"/>
</dbReference>
<dbReference type="SUPFAM" id="SSF52540">
    <property type="entry name" value="P-loop containing nucleoside triphosphate hydrolases"/>
    <property type="match status" value="1"/>
</dbReference>
<dbReference type="Gene3D" id="3.40.50.300">
    <property type="entry name" value="P-loop containing nucleotide triphosphate hydrolases"/>
    <property type="match status" value="1"/>
</dbReference>
<feature type="domain" description="ABC transporter" evidence="4">
    <location>
        <begin position="27"/>
        <end position="257"/>
    </location>
</feature>
<keyword evidence="2" id="KW-0547">Nucleotide-binding</keyword>
<dbReference type="InterPro" id="IPR003439">
    <property type="entry name" value="ABC_transporter-like_ATP-bd"/>
</dbReference>
<dbReference type="EMBL" id="JXLU01000119">
    <property type="protein sequence ID" value="KIO71635.1"/>
    <property type="molecule type" value="Genomic_DNA"/>
</dbReference>
<evidence type="ECO:0000313" key="6">
    <source>
        <dbReference type="Proteomes" id="UP000032076"/>
    </source>
</evidence>
<accession>A0ABD4A4H6</accession>
<protein>
    <recommendedName>
        <fullName evidence="4">ABC transporter domain-containing protein</fullName>
    </recommendedName>
</protein>
<dbReference type="AlphaFoldDB" id="A0ABD4A4H6"/>
<dbReference type="PANTHER" id="PTHR43423">
    <property type="entry name" value="ABC TRANSPORTER I FAMILY MEMBER 17"/>
    <property type="match status" value="1"/>
</dbReference>
<evidence type="ECO:0000313" key="5">
    <source>
        <dbReference type="EMBL" id="KIO71635.1"/>
    </source>
</evidence>
<dbReference type="PROSITE" id="PS00211">
    <property type="entry name" value="ABC_TRANSPORTER_1"/>
    <property type="match status" value="1"/>
</dbReference>
<gene>
    <name evidence="5" type="ORF">B4167_3479</name>
</gene>
<organism evidence="5 6">
    <name type="scientific">Caldibacillus thermoamylovorans</name>
    <dbReference type="NCBI Taxonomy" id="35841"/>
    <lineage>
        <taxon>Bacteria</taxon>
        <taxon>Bacillati</taxon>
        <taxon>Bacillota</taxon>
        <taxon>Bacilli</taxon>
        <taxon>Bacillales</taxon>
        <taxon>Bacillaceae</taxon>
        <taxon>Caldibacillus</taxon>
    </lineage>
</organism>
<dbReference type="InterPro" id="IPR017871">
    <property type="entry name" value="ABC_transporter-like_CS"/>
</dbReference>
<name>A0ABD4A4H6_9BACI</name>
<dbReference type="InterPro" id="IPR003593">
    <property type="entry name" value="AAA+_ATPase"/>
</dbReference>
<dbReference type="GO" id="GO:0005524">
    <property type="term" value="F:ATP binding"/>
    <property type="evidence" value="ECO:0007669"/>
    <property type="project" value="UniProtKB-KW"/>
</dbReference>
<reference evidence="5 6" key="1">
    <citation type="submission" date="2015-01" db="EMBL/GenBank/DDBJ databases">
        <title>Draft Genome Sequences of Four Bacillus thermoamylovorans Strains, Isolated From Food Products.</title>
        <authorList>
            <person name="Krawcyk A.O."/>
            <person name="Berendsen E.M."/>
            <person name="Eijlander R.T."/>
            <person name="de Jong A."/>
            <person name="Wells-Bennik M."/>
            <person name="Kuipers O.P."/>
        </authorList>
    </citation>
    <scope>NUCLEOTIDE SEQUENCE [LARGE SCALE GENOMIC DNA]</scope>
    <source>
        <strain evidence="5 6">B4167</strain>
    </source>
</reference>
<evidence type="ECO:0000256" key="3">
    <source>
        <dbReference type="ARBA" id="ARBA00022840"/>
    </source>
</evidence>
<dbReference type="Pfam" id="PF00005">
    <property type="entry name" value="ABC_tran"/>
    <property type="match status" value="1"/>
</dbReference>